<dbReference type="OrthoDB" id="9782250at2"/>
<feature type="transmembrane region" description="Helical" evidence="1">
    <location>
        <begin position="146"/>
        <end position="164"/>
    </location>
</feature>
<dbReference type="InterPro" id="IPR003675">
    <property type="entry name" value="Rce1/LyrA-like_dom"/>
</dbReference>
<gene>
    <name evidence="3" type="ORF">AN477_23180</name>
</gene>
<dbReference type="AlphaFoldDB" id="A0A0P9EK44"/>
<proteinExistence type="predicted"/>
<reference evidence="3 4" key="1">
    <citation type="submission" date="2015-09" db="EMBL/GenBank/DDBJ databases">
        <title>Draft genome sequence of Alicyclobacillus ferrooxydans DSM 22381.</title>
        <authorList>
            <person name="Hemp J."/>
        </authorList>
    </citation>
    <scope>NUCLEOTIDE SEQUENCE [LARGE SCALE GENOMIC DNA]</scope>
    <source>
        <strain evidence="3 4">TC-34</strain>
    </source>
</reference>
<dbReference type="Pfam" id="PF02517">
    <property type="entry name" value="Rce1-like"/>
    <property type="match status" value="1"/>
</dbReference>
<feature type="domain" description="CAAX prenyl protease 2/Lysostaphin resistance protein A-like" evidence="2">
    <location>
        <begin position="148"/>
        <end position="246"/>
    </location>
</feature>
<evidence type="ECO:0000256" key="1">
    <source>
        <dbReference type="SAM" id="Phobius"/>
    </source>
</evidence>
<comment type="caution">
    <text evidence="3">The sequence shown here is derived from an EMBL/GenBank/DDBJ whole genome shotgun (WGS) entry which is preliminary data.</text>
</comment>
<dbReference type="GO" id="GO:0080120">
    <property type="term" value="P:CAAX-box protein maturation"/>
    <property type="evidence" value="ECO:0007669"/>
    <property type="project" value="UniProtKB-ARBA"/>
</dbReference>
<keyword evidence="1" id="KW-0812">Transmembrane</keyword>
<dbReference type="Proteomes" id="UP000050482">
    <property type="component" value="Unassembled WGS sequence"/>
</dbReference>
<dbReference type="GO" id="GO:0004175">
    <property type="term" value="F:endopeptidase activity"/>
    <property type="evidence" value="ECO:0007669"/>
    <property type="project" value="UniProtKB-ARBA"/>
</dbReference>
<protein>
    <recommendedName>
        <fullName evidence="2">CAAX prenyl protease 2/Lysostaphin resistance protein A-like domain-containing protein</fullName>
    </recommendedName>
</protein>
<feature type="transmembrane region" description="Helical" evidence="1">
    <location>
        <begin position="206"/>
        <end position="227"/>
    </location>
</feature>
<dbReference type="PATRIC" id="fig|471514.4.peg.2289"/>
<feature type="transmembrane region" description="Helical" evidence="1">
    <location>
        <begin position="41"/>
        <end position="62"/>
    </location>
</feature>
<keyword evidence="1" id="KW-0472">Membrane</keyword>
<feature type="transmembrane region" description="Helical" evidence="1">
    <location>
        <begin position="88"/>
        <end position="106"/>
    </location>
</feature>
<feature type="transmembrane region" description="Helical" evidence="1">
    <location>
        <begin position="234"/>
        <end position="250"/>
    </location>
</feature>
<organism evidence="3 4">
    <name type="scientific">Alicyclobacillus ferrooxydans</name>
    <dbReference type="NCBI Taxonomy" id="471514"/>
    <lineage>
        <taxon>Bacteria</taxon>
        <taxon>Bacillati</taxon>
        <taxon>Bacillota</taxon>
        <taxon>Bacilli</taxon>
        <taxon>Bacillales</taxon>
        <taxon>Alicyclobacillaceae</taxon>
        <taxon>Alicyclobacillus</taxon>
    </lineage>
</organism>
<feature type="transmembrane region" description="Helical" evidence="1">
    <location>
        <begin position="176"/>
        <end position="194"/>
    </location>
</feature>
<dbReference type="RefSeq" id="WP_054971552.1">
    <property type="nucleotide sequence ID" value="NZ_LJCO01000108.1"/>
</dbReference>
<name>A0A0P9EK44_9BACL</name>
<evidence type="ECO:0000259" key="2">
    <source>
        <dbReference type="Pfam" id="PF02517"/>
    </source>
</evidence>
<feature type="transmembrane region" description="Helical" evidence="1">
    <location>
        <begin position="118"/>
        <end position="140"/>
    </location>
</feature>
<feature type="transmembrane region" description="Helical" evidence="1">
    <location>
        <begin position="270"/>
        <end position="290"/>
    </location>
</feature>
<sequence length="306" mass="34218">MSDTTQQTKPVAKVLHNAEGGLLELTIGMNRRYGSPLRSTLIAYTVAAFGLSALAFFVVFPFSEGLLSNSSLNPNGDLYSLLSEIPQYSIYALFTAMFYFMVAKPFRLRPVFGYARGTLRLVAICSCLAISFSVMSPFNIILTARYGIGLLTFFITAMSEEWVFRGILIRVLKEKVGIVWAIVISAFMFALFHWAEIAFVSAQAPFSQGFFVAMGQDFLFGLTLGVIAWRCRSLLWVGFLHCFMDFHPFEAPGRGWMLMLHLSWLMPGEIQIFCIGILGAEVIRVCSRLTKKRSGNPKMKNNDVNA</sequence>
<keyword evidence="4" id="KW-1185">Reference proteome</keyword>
<evidence type="ECO:0000313" key="3">
    <source>
        <dbReference type="EMBL" id="KPV38947.1"/>
    </source>
</evidence>
<dbReference type="STRING" id="471514.AN477_23180"/>
<dbReference type="EMBL" id="LJCO01000108">
    <property type="protein sequence ID" value="KPV38947.1"/>
    <property type="molecule type" value="Genomic_DNA"/>
</dbReference>
<accession>A0A0P9EK44</accession>
<keyword evidence="1" id="KW-1133">Transmembrane helix</keyword>
<evidence type="ECO:0000313" key="4">
    <source>
        <dbReference type="Proteomes" id="UP000050482"/>
    </source>
</evidence>